<name>A0ACB8E4S9_9SAUR</name>
<gene>
    <name evidence="1" type="ORF">K3G42_001387</name>
</gene>
<evidence type="ECO:0000313" key="2">
    <source>
        <dbReference type="Proteomes" id="UP000827872"/>
    </source>
</evidence>
<reference evidence="1" key="1">
    <citation type="submission" date="2021-08" db="EMBL/GenBank/DDBJ databases">
        <title>The first chromosome-level gecko genome reveals the dynamic sex chromosomes of Neotropical dwarf geckos (Sphaerodactylidae: Sphaerodactylus).</title>
        <authorList>
            <person name="Pinto B.J."/>
            <person name="Keating S.E."/>
            <person name="Gamble T."/>
        </authorList>
    </citation>
    <scope>NUCLEOTIDE SEQUENCE</scope>
    <source>
        <strain evidence="1">TG3544</strain>
    </source>
</reference>
<accession>A0ACB8E4S9</accession>
<dbReference type="Proteomes" id="UP000827872">
    <property type="component" value="Linkage Group LG17"/>
</dbReference>
<dbReference type="EMBL" id="CM037630">
    <property type="protein sequence ID" value="KAH7987182.1"/>
    <property type="molecule type" value="Genomic_DNA"/>
</dbReference>
<comment type="caution">
    <text evidence="1">The sequence shown here is derived from an EMBL/GenBank/DDBJ whole genome shotgun (WGS) entry which is preliminary data.</text>
</comment>
<proteinExistence type="predicted"/>
<organism evidence="1 2">
    <name type="scientific">Sphaerodactylus townsendi</name>
    <dbReference type="NCBI Taxonomy" id="933632"/>
    <lineage>
        <taxon>Eukaryota</taxon>
        <taxon>Metazoa</taxon>
        <taxon>Chordata</taxon>
        <taxon>Craniata</taxon>
        <taxon>Vertebrata</taxon>
        <taxon>Euteleostomi</taxon>
        <taxon>Lepidosauria</taxon>
        <taxon>Squamata</taxon>
        <taxon>Bifurcata</taxon>
        <taxon>Gekkota</taxon>
        <taxon>Sphaerodactylidae</taxon>
        <taxon>Sphaerodactylus</taxon>
    </lineage>
</organism>
<keyword evidence="2" id="KW-1185">Reference proteome</keyword>
<sequence length="88" mass="10500">MYTRHPVEIGKENTVQCYVDRFHPPKINITLLKNNQPMESRRSDLSFHPDWTFHQLVYAHVTMDANAEYTCRVEHEALTQPKIVRLEY</sequence>
<protein>
    <submittedName>
        <fullName evidence="1">Uncharacterized protein</fullName>
    </submittedName>
</protein>
<evidence type="ECO:0000313" key="1">
    <source>
        <dbReference type="EMBL" id="KAH7987182.1"/>
    </source>
</evidence>